<evidence type="ECO:0000256" key="2">
    <source>
        <dbReference type="ARBA" id="ARBA00022679"/>
    </source>
</evidence>
<keyword evidence="2 3" id="KW-0808">Transferase</keyword>
<reference evidence="3 4" key="1">
    <citation type="submission" date="2019-01" db="EMBL/GenBank/DDBJ databases">
        <title>Ktedonosporobacter rubrisoli SCAWS-G2.</title>
        <authorList>
            <person name="Huang Y."/>
            <person name="Yan B."/>
        </authorList>
    </citation>
    <scope>NUCLEOTIDE SEQUENCE [LARGE SCALE GENOMIC DNA]</scope>
    <source>
        <strain evidence="3 4">SCAWS-G2</strain>
    </source>
</reference>
<dbReference type="OrthoDB" id="9797795at2"/>
<dbReference type="AlphaFoldDB" id="A0A4P6JPU3"/>
<proteinExistence type="predicted"/>
<dbReference type="InterPro" id="IPR051199">
    <property type="entry name" value="LPS_LOS_Heptosyltrfase"/>
</dbReference>
<evidence type="ECO:0000313" key="3">
    <source>
        <dbReference type="EMBL" id="QBD77409.1"/>
    </source>
</evidence>
<name>A0A4P6JPU3_KTERU</name>
<dbReference type="Pfam" id="PF01075">
    <property type="entry name" value="Glyco_transf_9"/>
    <property type="match status" value="1"/>
</dbReference>
<dbReference type="Gene3D" id="3.40.50.2000">
    <property type="entry name" value="Glycogen Phosphorylase B"/>
    <property type="match status" value="1"/>
</dbReference>
<keyword evidence="4" id="KW-1185">Reference proteome</keyword>
<dbReference type="GO" id="GO:0009244">
    <property type="term" value="P:lipopolysaccharide core region biosynthetic process"/>
    <property type="evidence" value="ECO:0007669"/>
    <property type="project" value="TreeGrafter"/>
</dbReference>
<evidence type="ECO:0000313" key="4">
    <source>
        <dbReference type="Proteomes" id="UP000290365"/>
    </source>
</evidence>
<dbReference type="SUPFAM" id="SSF53756">
    <property type="entry name" value="UDP-Glycosyltransferase/glycogen phosphorylase"/>
    <property type="match status" value="1"/>
</dbReference>
<organism evidence="3 4">
    <name type="scientific">Ktedonosporobacter rubrisoli</name>
    <dbReference type="NCBI Taxonomy" id="2509675"/>
    <lineage>
        <taxon>Bacteria</taxon>
        <taxon>Bacillati</taxon>
        <taxon>Chloroflexota</taxon>
        <taxon>Ktedonobacteria</taxon>
        <taxon>Ktedonobacterales</taxon>
        <taxon>Ktedonosporobacteraceae</taxon>
        <taxon>Ktedonosporobacter</taxon>
    </lineage>
</organism>
<dbReference type="InterPro" id="IPR002201">
    <property type="entry name" value="Glyco_trans_9"/>
</dbReference>
<protein>
    <submittedName>
        <fullName evidence="3">Lipopolysaccharide heptosyltransferase family protein</fullName>
    </submittedName>
</protein>
<dbReference type="GO" id="GO:0005829">
    <property type="term" value="C:cytosol"/>
    <property type="evidence" value="ECO:0007669"/>
    <property type="project" value="TreeGrafter"/>
</dbReference>
<sequence length="396" mass="43957">MYECYLHCYTRCEQQKSDTPRFLVTLDVGIGDAIVVGLSAIDQIVANDPLASGTIDILCNALQAQIFACDPRINRIIETNKVFFPGANITQWLRGIALDPAAARIIDFLKQRSYEAVLPSIVAPGLYSRLHSHIMYPSIINIAEDFLAFCRQQDFHLSTIARDMVDHYFGKAMAPLNQVKDIPLYISSQHVKLAISTLEALKAEAKVTQQNTKLLIVAPDTASTVTRPPTDLLIAGIYRILAVHPHLMVYILPSYTATGCSLQLLKALSKDYPQRIFLMPAEPKAHLLEMAALIDQSDVFLSGDTGVMHLAAAYKKLNEGDDISFAPRNSAKIVALFGGTNPGYYGYSRRTTILGRGRREQTALRPGFFKEAYKLKGRNLFDHITSKQILDAVLDQ</sequence>
<dbReference type="KEGG" id="kbs:EPA93_15985"/>
<gene>
    <name evidence="3" type="ORF">EPA93_15985</name>
</gene>
<accession>A0A4P6JPU3</accession>
<keyword evidence="1" id="KW-0328">Glycosyltransferase</keyword>
<dbReference type="PANTHER" id="PTHR30160:SF19">
    <property type="entry name" value="LIPOPOLYSACCHARIDE HEPTOSYLTRANSFERASE 1"/>
    <property type="match status" value="1"/>
</dbReference>
<dbReference type="PANTHER" id="PTHR30160">
    <property type="entry name" value="TETRAACYLDISACCHARIDE 4'-KINASE-RELATED"/>
    <property type="match status" value="1"/>
</dbReference>
<dbReference type="Proteomes" id="UP000290365">
    <property type="component" value="Chromosome"/>
</dbReference>
<evidence type="ECO:0000256" key="1">
    <source>
        <dbReference type="ARBA" id="ARBA00022676"/>
    </source>
</evidence>
<dbReference type="EMBL" id="CP035758">
    <property type="protein sequence ID" value="QBD77409.1"/>
    <property type="molecule type" value="Genomic_DNA"/>
</dbReference>
<dbReference type="GO" id="GO:0008713">
    <property type="term" value="F:ADP-heptose-lipopolysaccharide heptosyltransferase activity"/>
    <property type="evidence" value="ECO:0007669"/>
    <property type="project" value="TreeGrafter"/>
</dbReference>